<dbReference type="SMART" id="SM01388">
    <property type="entry name" value="Mob1_phocein"/>
    <property type="match status" value="1"/>
</dbReference>
<dbReference type="Gene3D" id="1.20.140.30">
    <property type="entry name" value="MOB kinase activator"/>
    <property type="match status" value="1"/>
</dbReference>
<dbReference type="PANTHER" id="PTHR22599">
    <property type="entry name" value="MPS ONE BINDER KINASE ACTIVATOR-LIKE MOB"/>
    <property type="match status" value="1"/>
</dbReference>
<evidence type="ECO:0000313" key="2">
    <source>
        <dbReference type="Proteomes" id="UP001515480"/>
    </source>
</evidence>
<dbReference type="Pfam" id="PF03637">
    <property type="entry name" value="Mob1_phocein"/>
    <property type="match status" value="1"/>
</dbReference>
<comment type="caution">
    <text evidence="1">The sequence shown here is derived from an EMBL/GenBank/DDBJ whole genome shotgun (WGS) entry which is preliminary data.</text>
</comment>
<dbReference type="SUPFAM" id="SSF101152">
    <property type="entry name" value="Mob1/phocein"/>
    <property type="match status" value="1"/>
</dbReference>
<sequence length="226" mass="26623">MAAFFEWFERNQGKTFRPLRQHTGGTLRLHRLSRRTLGTGYLRDAVTLPPGEDKREWISALTIDFFNDVNLVYGMIAECCTPSCCPIMSAGPKVQYKWADGKTYKQPVAVSAPEYMRLLWQWVQSRLDDERLFPTAPGVPFPADFMEQVRNIYKRLFRVYAHIFHDHYERVQSLTFESHLNTCFKHFMYFVLEFELIPKEELQPLRELIDFLLAEDRKKHSTSTTS</sequence>
<proteinExistence type="predicted"/>
<reference evidence="1 2" key="1">
    <citation type="journal article" date="2024" name="Science">
        <title>Giant polyketide synthase enzymes in the biosynthesis of giant marine polyether toxins.</title>
        <authorList>
            <person name="Fallon T.R."/>
            <person name="Shende V.V."/>
            <person name="Wierzbicki I.H."/>
            <person name="Pendleton A.L."/>
            <person name="Watervoot N.F."/>
            <person name="Auber R.P."/>
            <person name="Gonzalez D.J."/>
            <person name="Wisecaver J.H."/>
            <person name="Moore B.S."/>
        </authorList>
    </citation>
    <scope>NUCLEOTIDE SEQUENCE [LARGE SCALE GENOMIC DNA]</scope>
    <source>
        <strain evidence="1 2">12B1</strain>
    </source>
</reference>
<accession>A0AB34IEM3</accession>
<dbReference type="Proteomes" id="UP001515480">
    <property type="component" value="Unassembled WGS sequence"/>
</dbReference>
<dbReference type="AlphaFoldDB" id="A0AB34IEM3"/>
<gene>
    <name evidence="1" type="ORF">AB1Y20_016393</name>
</gene>
<dbReference type="EMBL" id="JBGBPQ010000029">
    <property type="protein sequence ID" value="KAL1496438.1"/>
    <property type="molecule type" value="Genomic_DNA"/>
</dbReference>
<name>A0AB34IEM3_PRYPA</name>
<organism evidence="1 2">
    <name type="scientific">Prymnesium parvum</name>
    <name type="common">Toxic golden alga</name>
    <dbReference type="NCBI Taxonomy" id="97485"/>
    <lineage>
        <taxon>Eukaryota</taxon>
        <taxon>Haptista</taxon>
        <taxon>Haptophyta</taxon>
        <taxon>Prymnesiophyceae</taxon>
        <taxon>Prymnesiales</taxon>
        <taxon>Prymnesiaceae</taxon>
        <taxon>Prymnesium</taxon>
    </lineage>
</organism>
<dbReference type="InterPro" id="IPR005301">
    <property type="entry name" value="MOB_kinase_act_fam"/>
</dbReference>
<protein>
    <submittedName>
        <fullName evidence="1">Uncharacterized protein</fullName>
    </submittedName>
</protein>
<keyword evidence="2" id="KW-1185">Reference proteome</keyword>
<dbReference type="InterPro" id="IPR036703">
    <property type="entry name" value="MOB_kinase_act_sf"/>
</dbReference>
<evidence type="ECO:0000313" key="1">
    <source>
        <dbReference type="EMBL" id="KAL1496438.1"/>
    </source>
</evidence>